<gene>
    <name evidence="4" type="ORF">FE257_000456</name>
</gene>
<dbReference type="PROSITE" id="PS51025">
    <property type="entry name" value="PWI"/>
    <property type="match status" value="1"/>
</dbReference>
<reference evidence="4" key="1">
    <citation type="journal article" date="2019" name="Beilstein J. Org. Chem.">
        <title>Nanangenines: drimane sesquiterpenoids as the dominant metabolite cohort of a novel Australian fungus, Aspergillus nanangensis.</title>
        <authorList>
            <person name="Lacey H.J."/>
            <person name="Gilchrist C.L.M."/>
            <person name="Crombie A."/>
            <person name="Kalaitzis J.A."/>
            <person name="Vuong D."/>
            <person name="Rutledge P.J."/>
            <person name="Turner P."/>
            <person name="Pitt J.I."/>
            <person name="Lacey E."/>
            <person name="Chooi Y.H."/>
            <person name="Piggott A.M."/>
        </authorList>
    </citation>
    <scope>NUCLEOTIDE SEQUENCE</scope>
    <source>
        <strain evidence="4">MST-FP2251</strain>
    </source>
</reference>
<feature type="compositionally biased region" description="Polar residues" evidence="2">
    <location>
        <begin position="241"/>
        <end position="255"/>
    </location>
</feature>
<dbReference type="Gene3D" id="1.20.1390.10">
    <property type="entry name" value="PWI domain"/>
    <property type="match status" value="1"/>
</dbReference>
<dbReference type="GO" id="GO:0006397">
    <property type="term" value="P:mRNA processing"/>
    <property type="evidence" value="ECO:0007669"/>
    <property type="project" value="UniProtKB-KW"/>
</dbReference>
<dbReference type="PANTHER" id="PTHR23148">
    <property type="entry name" value="SERINE/ARGININE REGULATED NUCLEAR MATRIX PROTEIN"/>
    <property type="match status" value="1"/>
</dbReference>
<feature type="compositionally biased region" description="Basic and acidic residues" evidence="2">
    <location>
        <begin position="486"/>
        <end position="497"/>
    </location>
</feature>
<dbReference type="AlphaFoldDB" id="A0AAD4CUU6"/>
<feature type="compositionally biased region" description="Basic and acidic residues" evidence="2">
    <location>
        <begin position="459"/>
        <end position="469"/>
    </location>
</feature>
<evidence type="ECO:0000256" key="1">
    <source>
        <dbReference type="ARBA" id="ARBA00022664"/>
    </source>
</evidence>
<dbReference type="Pfam" id="PF01480">
    <property type="entry name" value="PWI"/>
    <property type="match status" value="1"/>
</dbReference>
<organism evidence="4 5">
    <name type="scientific">Aspergillus nanangensis</name>
    <dbReference type="NCBI Taxonomy" id="2582783"/>
    <lineage>
        <taxon>Eukaryota</taxon>
        <taxon>Fungi</taxon>
        <taxon>Dikarya</taxon>
        <taxon>Ascomycota</taxon>
        <taxon>Pezizomycotina</taxon>
        <taxon>Eurotiomycetes</taxon>
        <taxon>Eurotiomycetidae</taxon>
        <taxon>Eurotiales</taxon>
        <taxon>Aspergillaceae</taxon>
        <taxon>Aspergillus</taxon>
        <taxon>Aspergillus subgen. Circumdati</taxon>
    </lineage>
</organism>
<evidence type="ECO:0000313" key="5">
    <source>
        <dbReference type="Proteomes" id="UP001194746"/>
    </source>
</evidence>
<feature type="region of interest" description="Disordered" evidence="2">
    <location>
        <begin position="444"/>
        <end position="517"/>
    </location>
</feature>
<dbReference type="GO" id="GO:0003723">
    <property type="term" value="F:RNA binding"/>
    <property type="evidence" value="ECO:0007669"/>
    <property type="project" value="TreeGrafter"/>
</dbReference>
<keyword evidence="1" id="KW-0507">mRNA processing</keyword>
<dbReference type="GO" id="GO:0048024">
    <property type="term" value="P:regulation of mRNA splicing, via spliceosome"/>
    <property type="evidence" value="ECO:0007669"/>
    <property type="project" value="TreeGrafter"/>
</dbReference>
<name>A0AAD4CUU6_ASPNN</name>
<protein>
    <recommendedName>
        <fullName evidence="3">PWI domain-containing protein</fullName>
    </recommendedName>
</protein>
<dbReference type="Proteomes" id="UP001194746">
    <property type="component" value="Unassembled WGS sequence"/>
</dbReference>
<evidence type="ECO:0000256" key="2">
    <source>
        <dbReference type="SAM" id="MobiDB-lite"/>
    </source>
</evidence>
<feature type="region of interest" description="Disordered" evidence="2">
    <location>
        <begin position="33"/>
        <end position="53"/>
    </location>
</feature>
<reference evidence="4" key="2">
    <citation type="submission" date="2020-02" db="EMBL/GenBank/DDBJ databases">
        <authorList>
            <person name="Gilchrist C.L.M."/>
            <person name="Chooi Y.-H."/>
        </authorList>
    </citation>
    <scope>NUCLEOTIDE SEQUENCE</scope>
    <source>
        <strain evidence="4">MST-FP2251</strain>
    </source>
</reference>
<dbReference type="InterPro" id="IPR002483">
    <property type="entry name" value="PWI_dom"/>
</dbReference>
<keyword evidence="5" id="KW-1185">Reference proteome</keyword>
<feature type="domain" description="PWI" evidence="3">
    <location>
        <begin position="82"/>
        <end position="181"/>
    </location>
</feature>
<dbReference type="InterPro" id="IPR036483">
    <property type="entry name" value="PWI_dom_sf"/>
</dbReference>
<comment type="caution">
    <text evidence="4">The sequence shown here is derived from an EMBL/GenBank/DDBJ whole genome shotgun (WGS) entry which is preliminary data.</text>
</comment>
<dbReference type="InterPro" id="IPR052225">
    <property type="entry name" value="Ser/Arg_repetitive_matrix"/>
</dbReference>
<feature type="compositionally biased region" description="Basic and acidic residues" evidence="2">
    <location>
        <begin position="197"/>
        <end position="209"/>
    </location>
</feature>
<evidence type="ECO:0000313" key="4">
    <source>
        <dbReference type="EMBL" id="KAF9892867.1"/>
    </source>
</evidence>
<dbReference type="GO" id="GO:0005681">
    <property type="term" value="C:spliceosomal complex"/>
    <property type="evidence" value="ECO:0007669"/>
    <property type="project" value="TreeGrafter"/>
</dbReference>
<dbReference type="SUPFAM" id="SSF101233">
    <property type="entry name" value="PWI domain"/>
    <property type="match status" value="1"/>
</dbReference>
<dbReference type="PANTHER" id="PTHR23148:SF0">
    <property type="entry name" value="SERINE_ARGININE REPETITIVE MATRIX PROTEIN 1"/>
    <property type="match status" value="1"/>
</dbReference>
<accession>A0AAD4CUU6</accession>
<evidence type="ECO:0000259" key="3">
    <source>
        <dbReference type="PROSITE" id="PS51025"/>
    </source>
</evidence>
<feature type="compositionally biased region" description="Acidic residues" evidence="2">
    <location>
        <begin position="210"/>
        <end position="223"/>
    </location>
</feature>
<feature type="compositionally biased region" description="Polar residues" evidence="2">
    <location>
        <begin position="501"/>
        <end position="517"/>
    </location>
</feature>
<feature type="region of interest" description="Disordered" evidence="2">
    <location>
        <begin position="197"/>
        <end position="255"/>
    </location>
</feature>
<dbReference type="EMBL" id="VCAU01000010">
    <property type="protein sequence ID" value="KAF9892867.1"/>
    <property type="molecule type" value="Genomic_DNA"/>
</dbReference>
<proteinExistence type="predicted"/>
<sequence>MQVAEILSDLTSLRVCDHHDALALVTVNERITHPSESGEGQKPAKQHTEENTNNELQRAKELVDLHYEIKARHADGAVDEDLTKFPPEFSQKVDMTKVNIEVMKKWIAGKISEILGNEDDVIIELCFNLLEGSRFPDVKSLQIQLTGFLDKDTAKFCKELWSLCLSAQSNPQGVPKELLEAKKLELIQEKIDAEKAAEEARRQKEQERAGEEEEEEEVVEVAEAETSTTDVGHHHGDATAGSVSASLPPAENSTHTYPPVYAEVVDPLGPPQAAVRAPDQLHRLGRRRPVGNAPPEDATNGRGDAVLITVIELDPIPAVIPHAHVVPEETDGDKDLFLPAVHPGRLHPAIDVTEGETGRDRALALDRGSQIAPDGEDLLLPELIRKSLPLMFQRAAATATTPVTTAAEVARAAPPPALIVGNIHTITVAIKGEIDVVLCRDITPLHGDGRSSPPPEKPSSTDHEMKDTEENIFADNPTRPRISSTELREKLLREKLVAMRRTTSSDKVGSSHSPSSK</sequence>
<dbReference type="SMART" id="SM00311">
    <property type="entry name" value="PWI"/>
    <property type="match status" value="1"/>
</dbReference>